<evidence type="ECO:0000256" key="4">
    <source>
        <dbReference type="ARBA" id="ARBA00022679"/>
    </source>
</evidence>
<comment type="subcellular location">
    <subcellularLocation>
        <location evidence="8">Cytoplasm</location>
    </subcellularLocation>
</comment>
<comment type="catalytic activity">
    <reaction evidence="1 8">
        <text>a 4-O-methyl-thymidine in DNA + L-cysteinyl-[protein] = a thymidine in DNA + S-methyl-L-cysteinyl-[protein]</text>
        <dbReference type="Rhea" id="RHEA:53428"/>
        <dbReference type="Rhea" id="RHEA-COMP:10131"/>
        <dbReference type="Rhea" id="RHEA-COMP:10132"/>
        <dbReference type="Rhea" id="RHEA-COMP:13555"/>
        <dbReference type="Rhea" id="RHEA-COMP:13556"/>
        <dbReference type="ChEBI" id="CHEBI:29950"/>
        <dbReference type="ChEBI" id="CHEBI:82612"/>
        <dbReference type="ChEBI" id="CHEBI:137386"/>
        <dbReference type="ChEBI" id="CHEBI:137387"/>
        <dbReference type="EC" id="2.1.1.63"/>
    </reaction>
</comment>
<dbReference type="GO" id="GO:0003908">
    <property type="term" value="F:methylated-DNA-[protein]-cysteine S-methyltransferase activity"/>
    <property type="evidence" value="ECO:0007669"/>
    <property type="project" value="UniProtKB-EC"/>
</dbReference>
<dbReference type="Gene3D" id="1.10.10.10">
    <property type="entry name" value="Winged helix-like DNA-binding domain superfamily/Winged helix DNA-binding domain"/>
    <property type="match status" value="1"/>
</dbReference>
<evidence type="ECO:0000259" key="10">
    <source>
        <dbReference type="Pfam" id="PF02870"/>
    </source>
</evidence>
<dbReference type="NCBIfam" id="TIGR00589">
    <property type="entry name" value="ogt"/>
    <property type="match status" value="1"/>
</dbReference>
<dbReference type="EMBL" id="JASBAO010000001">
    <property type="protein sequence ID" value="MDI2091133.1"/>
    <property type="molecule type" value="Genomic_DNA"/>
</dbReference>
<dbReference type="PANTHER" id="PTHR10815">
    <property type="entry name" value="METHYLATED-DNA--PROTEIN-CYSTEINE METHYLTRANSFERASE"/>
    <property type="match status" value="1"/>
</dbReference>
<dbReference type="Gene3D" id="3.30.160.70">
    <property type="entry name" value="Methylated DNA-protein cysteine methyltransferase domain"/>
    <property type="match status" value="1"/>
</dbReference>
<evidence type="ECO:0000256" key="3">
    <source>
        <dbReference type="ARBA" id="ARBA00022603"/>
    </source>
</evidence>
<dbReference type="EC" id="2.1.1.63" evidence="8"/>
<evidence type="ECO:0000256" key="6">
    <source>
        <dbReference type="ARBA" id="ARBA00023204"/>
    </source>
</evidence>
<keyword evidence="6 8" id="KW-0234">DNA repair</keyword>
<dbReference type="InterPro" id="IPR023546">
    <property type="entry name" value="MGMT"/>
</dbReference>
<dbReference type="SUPFAM" id="SSF53155">
    <property type="entry name" value="Methylated DNA-protein cysteine methyltransferase domain"/>
    <property type="match status" value="1"/>
</dbReference>
<dbReference type="InterPro" id="IPR001497">
    <property type="entry name" value="MethylDNA_cys_MeTrfase_AS"/>
</dbReference>
<comment type="function">
    <text evidence="8">Involved in the cellular defense against the biological effects of O6-methylguanine (O6-MeG) and O4-methylthymine (O4-MeT) in DNA. Repairs the methylated nucleobase in DNA by stoichiometrically transferring the methyl group to a cysteine residue in the enzyme. This is a suicide reaction: the enzyme is irreversibly inactivated.</text>
</comment>
<name>A0ABT6Q218_9PROT</name>
<accession>A0ABT6Q218</accession>
<feature type="active site" description="Nucleophile; methyl group acceptor" evidence="8">
    <location>
        <position position="116"/>
    </location>
</feature>
<evidence type="ECO:0000256" key="1">
    <source>
        <dbReference type="ARBA" id="ARBA00001286"/>
    </source>
</evidence>
<evidence type="ECO:0000313" key="11">
    <source>
        <dbReference type="EMBL" id="MDI2091133.1"/>
    </source>
</evidence>
<comment type="catalytic activity">
    <reaction evidence="7 8">
        <text>a 6-O-methyl-2'-deoxyguanosine in DNA + L-cysteinyl-[protein] = S-methyl-L-cysteinyl-[protein] + a 2'-deoxyguanosine in DNA</text>
        <dbReference type="Rhea" id="RHEA:24000"/>
        <dbReference type="Rhea" id="RHEA-COMP:10131"/>
        <dbReference type="Rhea" id="RHEA-COMP:10132"/>
        <dbReference type="Rhea" id="RHEA-COMP:11367"/>
        <dbReference type="Rhea" id="RHEA-COMP:11368"/>
        <dbReference type="ChEBI" id="CHEBI:29950"/>
        <dbReference type="ChEBI" id="CHEBI:82612"/>
        <dbReference type="ChEBI" id="CHEBI:85445"/>
        <dbReference type="ChEBI" id="CHEBI:85448"/>
        <dbReference type="EC" id="2.1.1.63"/>
    </reaction>
</comment>
<dbReference type="GO" id="GO:0032259">
    <property type="term" value="P:methylation"/>
    <property type="evidence" value="ECO:0007669"/>
    <property type="project" value="UniProtKB-KW"/>
</dbReference>
<gene>
    <name evidence="11" type="ORF">QJV27_07095</name>
</gene>
<dbReference type="PANTHER" id="PTHR10815:SF13">
    <property type="entry name" value="METHYLATED-DNA--PROTEIN-CYSTEINE METHYLTRANSFERASE"/>
    <property type="match status" value="1"/>
</dbReference>
<dbReference type="InterPro" id="IPR014048">
    <property type="entry name" value="MethylDNA_cys_MeTrfase_DNA-bd"/>
</dbReference>
<keyword evidence="12" id="KW-1185">Reference proteome</keyword>
<dbReference type="HAMAP" id="MF_00772">
    <property type="entry name" value="OGT"/>
    <property type="match status" value="1"/>
</dbReference>
<dbReference type="PROSITE" id="PS00374">
    <property type="entry name" value="MGMT"/>
    <property type="match status" value="1"/>
</dbReference>
<sequence length="149" mass="16383">MSQISFHSPIGEISIAEEDGFLVSIDWGWGSIQEETPLLLQAKQQLNAYFDGELKNFDLPLRPYGTPYQLKIWKTLQTIPYGETRTYQEIAQIAGGSPRSVGGANGANPLPIIIPCHRVVGLKGLGGYSGGDGIETKQHLLNLEQLFKK</sequence>
<dbReference type="RefSeq" id="WP_281448235.1">
    <property type="nucleotide sequence ID" value="NZ_JASBAO010000001.1"/>
</dbReference>
<feature type="domain" description="Methylguanine DNA methyltransferase ribonuclease-like" evidence="10">
    <location>
        <begin position="6"/>
        <end position="63"/>
    </location>
</feature>
<evidence type="ECO:0000313" key="12">
    <source>
        <dbReference type="Proteomes" id="UP001431634"/>
    </source>
</evidence>
<keyword evidence="3 8" id="KW-0489">Methyltransferase</keyword>
<dbReference type="Pfam" id="PF01035">
    <property type="entry name" value="DNA_binding_1"/>
    <property type="match status" value="1"/>
</dbReference>
<keyword evidence="5 8" id="KW-0227">DNA damage</keyword>
<comment type="caution">
    <text evidence="11">The sequence shown here is derived from an EMBL/GenBank/DDBJ whole genome shotgun (WGS) entry which is preliminary data.</text>
</comment>
<evidence type="ECO:0000256" key="2">
    <source>
        <dbReference type="ARBA" id="ARBA00022490"/>
    </source>
</evidence>
<dbReference type="InterPro" id="IPR036217">
    <property type="entry name" value="MethylDNA_cys_MeTrfase_DNAb"/>
</dbReference>
<dbReference type="InterPro" id="IPR036631">
    <property type="entry name" value="MGMT_N_sf"/>
</dbReference>
<dbReference type="CDD" id="cd06445">
    <property type="entry name" value="ATase"/>
    <property type="match status" value="1"/>
</dbReference>
<organism evidence="11 12">
    <name type="scientific">Commensalibacter oyaizuii</name>
    <dbReference type="NCBI Taxonomy" id="3043873"/>
    <lineage>
        <taxon>Bacteria</taxon>
        <taxon>Pseudomonadati</taxon>
        <taxon>Pseudomonadota</taxon>
        <taxon>Alphaproteobacteria</taxon>
        <taxon>Acetobacterales</taxon>
        <taxon>Acetobacteraceae</taxon>
    </lineage>
</organism>
<feature type="domain" description="Methylated-DNA-[protein]-cysteine S-methyltransferase DNA binding" evidence="9">
    <location>
        <begin position="68"/>
        <end position="145"/>
    </location>
</feature>
<dbReference type="InterPro" id="IPR008332">
    <property type="entry name" value="MethylG_MeTrfase_N"/>
</dbReference>
<comment type="miscellaneous">
    <text evidence="8">This enzyme catalyzes only one turnover and therefore is not strictly catalytic. According to one definition, an enzyme is a biocatalyst that acts repeatedly and over many reaction cycles.</text>
</comment>
<comment type="similarity">
    <text evidence="8">Belongs to the MGMT family.</text>
</comment>
<dbReference type="Pfam" id="PF02870">
    <property type="entry name" value="Methyltransf_1N"/>
    <property type="match status" value="1"/>
</dbReference>
<evidence type="ECO:0000256" key="7">
    <source>
        <dbReference type="ARBA" id="ARBA00049348"/>
    </source>
</evidence>
<dbReference type="Proteomes" id="UP001431634">
    <property type="component" value="Unassembled WGS sequence"/>
</dbReference>
<reference evidence="11" key="1">
    <citation type="submission" date="2023-05" db="EMBL/GenBank/DDBJ databases">
        <title>Whole genome sequence of Commensalibacter sp.</title>
        <authorList>
            <person name="Charoenyingcharoen P."/>
            <person name="Yukphan P."/>
        </authorList>
    </citation>
    <scope>NUCLEOTIDE SEQUENCE</scope>
    <source>
        <strain evidence="11">TBRC 16381</strain>
    </source>
</reference>
<dbReference type="SUPFAM" id="SSF46767">
    <property type="entry name" value="Methylated DNA-protein cysteine methyltransferase, C-terminal domain"/>
    <property type="match status" value="1"/>
</dbReference>
<keyword evidence="4 8" id="KW-0808">Transferase</keyword>
<evidence type="ECO:0000256" key="8">
    <source>
        <dbReference type="HAMAP-Rule" id="MF_00772"/>
    </source>
</evidence>
<keyword evidence="2 8" id="KW-0963">Cytoplasm</keyword>
<protein>
    <recommendedName>
        <fullName evidence="8">Methylated-DNA--protein-cysteine methyltransferase</fullName>
        <ecNumber evidence="8">2.1.1.63</ecNumber>
    </recommendedName>
    <alternativeName>
        <fullName evidence="8">6-O-methylguanine-DNA methyltransferase</fullName>
        <shortName evidence="8">MGMT</shortName>
    </alternativeName>
    <alternativeName>
        <fullName evidence="8">O-6-methylguanine-DNA-alkyltransferase</fullName>
    </alternativeName>
</protein>
<evidence type="ECO:0000259" key="9">
    <source>
        <dbReference type="Pfam" id="PF01035"/>
    </source>
</evidence>
<dbReference type="InterPro" id="IPR036388">
    <property type="entry name" value="WH-like_DNA-bd_sf"/>
</dbReference>
<evidence type="ECO:0000256" key="5">
    <source>
        <dbReference type="ARBA" id="ARBA00022763"/>
    </source>
</evidence>
<proteinExistence type="inferred from homology"/>